<dbReference type="RefSeq" id="WP_199040546.1">
    <property type="nucleotide sequence ID" value="NZ_JAELXS010000010.1"/>
</dbReference>
<dbReference type="PANTHER" id="PTHR45947">
    <property type="entry name" value="SULFOQUINOVOSYL TRANSFERASE SQD2"/>
    <property type="match status" value="1"/>
</dbReference>
<comment type="caution">
    <text evidence="2">The sequence shown here is derived from an EMBL/GenBank/DDBJ whole genome shotgun (WGS) entry which is preliminary data.</text>
</comment>
<gene>
    <name evidence="2" type="ORF">JAO74_16210</name>
</gene>
<reference evidence="3" key="1">
    <citation type="submission" date="2020-12" db="EMBL/GenBank/DDBJ databases">
        <title>Hymenobacter sp.</title>
        <authorList>
            <person name="Kim M.K."/>
        </authorList>
    </citation>
    <scope>NUCLEOTIDE SEQUENCE [LARGE SCALE GENOMIC DNA]</scope>
    <source>
        <strain evidence="3">BT553</strain>
    </source>
</reference>
<evidence type="ECO:0000313" key="3">
    <source>
        <dbReference type="Proteomes" id="UP000640426"/>
    </source>
</evidence>
<organism evidence="2 3">
    <name type="scientific">Sphingomonas mollis</name>
    <dbReference type="NCBI Taxonomy" id="2795726"/>
    <lineage>
        <taxon>Bacteria</taxon>
        <taxon>Pseudomonadati</taxon>
        <taxon>Pseudomonadota</taxon>
        <taxon>Alphaproteobacteria</taxon>
        <taxon>Sphingomonadales</taxon>
        <taxon>Sphingomonadaceae</taxon>
        <taxon>Sphingomonas</taxon>
    </lineage>
</organism>
<dbReference type="PANTHER" id="PTHR45947:SF3">
    <property type="entry name" value="SULFOQUINOVOSYL TRANSFERASE SQD2"/>
    <property type="match status" value="1"/>
</dbReference>
<feature type="domain" description="Glycosyltransferase subfamily 4-like N-terminal" evidence="1">
    <location>
        <begin position="38"/>
        <end position="211"/>
    </location>
</feature>
<name>A0ABS0XTI2_9SPHN</name>
<evidence type="ECO:0000259" key="1">
    <source>
        <dbReference type="Pfam" id="PF13439"/>
    </source>
</evidence>
<dbReference type="EMBL" id="JAELXS010000010">
    <property type="protein sequence ID" value="MBJ6123332.1"/>
    <property type="molecule type" value="Genomic_DNA"/>
</dbReference>
<dbReference type="InterPro" id="IPR028098">
    <property type="entry name" value="Glyco_trans_4-like_N"/>
</dbReference>
<dbReference type="Pfam" id="PF13439">
    <property type="entry name" value="Glyco_transf_4"/>
    <property type="match status" value="1"/>
</dbReference>
<dbReference type="Proteomes" id="UP000640426">
    <property type="component" value="Unassembled WGS sequence"/>
</dbReference>
<dbReference type="Gene3D" id="3.40.50.2000">
    <property type="entry name" value="Glycogen Phosphorylase B"/>
    <property type="match status" value="2"/>
</dbReference>
<evidence type="ECO:0000313" key="2">
    <source>
        <dbReference type="EMBL" id="MBJ6123332.1"/>
    </source>
</evidence>
<dbReference type="InterPro" id="IPR050194">
    <property type="entry name" value="Glycosyltransferase_grp1"/>
</dbReference>
<dbReference type="Pfam" id="PF13692">
    <property type="entry name" value="Glyco_trans_1_4"/>
    <property type="match status" value="1"/>
</dbReference>
<keyword evidence="3" id="KW-1185">Reference proteome</keyword>
<protein>
    <submittedName>
        <fullName evidence="2">Glycosyltransferase</fullName>
    </submittedName>
</protein>
<proteinExistence type="predicted"/>
<sequence>MTGVSASIEGEFPQSMVAALPRSPRRVALVHYWLVNMRGGERVLEALGDLFPDADIYTHVVAPERLSDRLKRHRIQTTFISRLPRAIRWYQRYLPLMPLALEALDLSDYDLVICSEAGPSKGVILHPGATQIVYCHSPMRYIWDKYHFYRGRAGFLTRMLMPLVAHYLRIWDAASSLRVDAFVANSNFVAGRLRQAYRRDATVVYPPVDVDAFATTKPATVDDFYLWCGELVAYKRPDVAIDAFNTLGLPLVVIGGGEELNRLRQRAGPNITFLGKASFDVLRDHMAQCRALIFPGEEDFGMVPVEVQASGRPVVALARGGALETVLPGKTGILYQNDDTEGLTEAVRTFEASGLAETCSPACIANAARFGKQAFMAGMTRVLLDHGISIASPSSLRTA</sequence>
<dbReference type="SUPFAM" id="SSF53756">
    <property type="entry name" value="UDP-Glycosyltransferase/glycogen phosphorylase"/>
    <property type="match status" value="1"/>
</dbReference>
<accession>A0ABS0XTI2</accession>